<dbReference type="Proteomes" id="UP000541444">
    <property type="component" value="Unassembled WGS sequence"/>
</dbReference>
<dbReference type="PANTHER" id="PTHR47723">
    <property type="entry name" value="OS05G0353850 PROTEIN"/>
    <property type="match status" value="1"/>
</dbReference>
<organism evidence="2 3">
    <name type="scientific">Kingdonia uniflora</name>
    <dbReference type="NCBI Taxonomy" id="39325"/>
    <lineage>
        <taxon>Eukaryota</taxon>
        <taxon>Viridiplantae</taxon>
        <taxon>Streptophyta</taxon>
        <taxon>Embryophyta</taxon>
        <taxon>Tracheophyta</taxon>
        <taxon>Spermatophyta</taxon>
        <taxon>Magnoliopsida</taxon>
        <taxon>Ranunculales</taxon>
        <taxon>Circaeasteraceae</taxon>
        <taxon>Kingdonia</taxon>
    </lineage>
</organism>
<dbReference type="AlphaFoldDB" id="A0A7J7NZH2"/>
<protein>
    <recommendedName>
        <fullName evidence="1">RNase H type-1 domain-containing protein</fullName>
    </recommendedName>
</protein>
<reference evidence="2 3" key="1">
    <citation type="journal article" date="2020" name="IScience">
        <title>Genome Sequencing of the Endangered Kingdonia uniflora (Circaeasteraceae, Ranunculales) Reveals Potential Mechanisms of Evolutionary Specialization.</title>
        <authorList>
            <person name="Sun Y."/>
            <person name="Deng T."/>
            <person name="Zhang A."/>
            <person name="Moore M.J."/>
            <person name="Landis J.B."/>
            <person name="Lin N."/>
            <person name="Zhang H."/>
            <person name="Zhang X."/>
            <person name="Huang J."/>
            <person name="Zhang X."/>
            <person name="Sun H."/>
            <person name="Wang H."/>
        </authorList>
    </citation>
    <scope>NUCLEOTIDE SEQUENCE [LARGE SCALE GENOMIC DNA]</scope>
    <source>
        <strain evidence="2">TB1705</strain>
        <tissue evidence="2">Leaf</tissue>
    </source>
</reference>
<dbReference type="GO" id="GO:0004523">
    <property type="term" value="F:RNA-DNA hybrid ribonuclease activity"/>
    <property type="evidence" value="ECO:0007669"/>
    <property type="project" value="InterPro"/>
</dbReference>
<comment type="caution">
    <text evidence="2">The sequence shown here is derived from an EMBL/GenBank/DDBJ whole genome shotgun (WGS) entry which is preliminary data.</text>
</comment>
<dbReference type="CDD" id="cd06222">
    <property type="entry name" value="RNase_H_like"/>
    <property type="match status" value="1"/>
</dbReference>
<keyword evidence="3" id="KW-1185">Reference proteome</keyword>
<dbReference type="PANTHER" id="PTHR47723:SF23">
    <property type="entry name" value="REVERSE TRANSCRIPTASE-LIKE PROTEIN"/>
    <property type="match status" value="1"/>
</dbReference>
<gene>
    <name evidence="2" type="ORF">GIB67_007006</name>
</gene>
<sequence>MLLCQSGELDNSFSSYIKDIWRAAMTNLLHLIWLFINDIIFEGTNFNSYNLKATLLSFINEAASLSTCCMRNTISNLHIIDRLGVATIPRSSPNIQKCKWVLLCTNEMKLNCDGSAIGNPGKAGLGVITRYHARVVLRVMNKGLGIISNYEAECSAILDYLVWALSRSWNQIWVETDSAAACHAFASVNVPWIRRTSWYKTKDHFTSLRF</sequence>
<dbReference type="InterPro" id="IPR044730">
    <property type="entry name" value="RNase_H-like_dom_plant"/>
</dbReference>
<feature type="domain" description="RNase H type-1" evidence="1">
    <location>
        <begin position="111"/>
        <end position="182"/>
    </location>
</feature>
<evidence type="ECO:0000313" key="3">
    <source>
        <dbReference type="Proteomes" id="UP000541444"/>
    </source>
</evidence>
<dbReference type="SUPFAM" id="SSF53098">
    <property type="entry name" value="Ribonuclease H-like"/>
    <property type="match status" value="1"/>
</dbReference>
<dbReference type="InterPro" id="IPR012337">
    <property type="entry name" value="RNaseH-like_sf"/>
</dbReference>
<proteinExistence type="predicted"/>
<dbReference type="Gene3D" id="3.30.420.10">
    <property type="entry name" value="Ribonuclease H-like superfamily/Ribonuclease H"/>
    <property type="match status" value="1"/>
</dbReference>
<dbReference type="InterPro" id="IPR036397">
    <property type="entry name" value="RNaseH_sf"/>
</dbReference>
<dbReference type="EMBL" id="JACGCM010000427">
    <property type="protein sequence ID" value="KAF6172493.1"/>
    <property type="molecule type" value="Genomic_DNA"/>
</dbReference>
<dbReference type="InterPro" id="IPR053151">
    <property type="entry name" value="RNase_H-like"/>
</dbReference>
<accession>A0A7J7NZH2</accession>
<dbReference type="InterPro" id="IPR002156">
    <property type="entry name" value="RNaseH_domain"/>
</dbReference>
<dbReference type="GO" id="GO:0003676">
    <property type="term" value="F:nucleic acid binding"/>
    <property type="evidence" value="ECO:0007669"/>
    <property type="project" value="InterPro"/>
</dbReference>
<name>A0A7J7NZH2_9MAGN</name>
<evidence type="ECO:0000313" key="2">
    <source>
        <dbReference type="EMBL" id="KAF6172493.1"/>
    </source>
</evidence>
<evidence type="ECO:0000259" key="1">
    <source>
        <dbReference type="Pfam" id="PF13456"/>
    </source>
</evidence>
<dbReference type="OrthoDB" id="1752183at2759"/>
<dbReference type="Pfam" id="PF13456">
    <property type="entry name" value="RVT_3"/>
    <property type="match status" value="1"/>
</dbReference>